<dbReference type="InterPro" id="IPR036388">
    <property type="entry name" value="WH-like_DNA-bd_sf"/>
</dbReference>
<dbReference type="PROSITE" id="PS50931">
    <property type="entry name" value="HTH_LYSR"/>
    <property type="match status" value="1"/>
</dbReference>
<keyword evidence="2" id="KW-0805">Transcription regulation</keyword>
<dbReference type="InterPro" id="IPR036390">
    <property type="entry name" value="WH_DNA-bd_sf"/>
</dbReference>
<accession>A0ABR9X9G0</accession>
<keyword evidence="4" id="KW-0804">Transcription</keyword>
<evidence type="ECO:0000256" key="1">
    <source>
        <dbReference type="ARBA" id="ARBA00009437"/>
    </source>
</evidence>
<dbReference type="InterPro" id="IPR005119">
    <property type="entry name" value="LysR_subst-bd"/>
</dbReference>
<protein>
    <submittedName>
        <fullName evidence="6">LysR family transcriptional regulator</fullName>
    </submittedName>
</protein>
<dbReference type="PANTHER" id="PTHR30419">
    <property type="entry name" value="HTH-TYPE TRANSCRIPTIONAL REGULATOR YBHD"/>
    <property type="match status" value="1"/>
</dbReference>
<evidence type="ECO:0000313" key="6">
    <source>
        <dbReference type="EMBL" id="MBE9640213.1"/>
    </source>
</evidence>
<sequence>MRHLVTLLMIRDVARAGSIRRAAEDMNITSSALNRRIQSFEEEFGAPIFERLPRGVRLNPAGELLMQHIQAQVGDLARIRSLIADLSGERRGHVSIACSQALNPVFLPREVARYRAEHPGVTFSIRIRDRAQAEHELSTFATDLALVFEPVHLVDFEVIQATEQPVCAVLSETHPLAGREELRLRDCLAERHIIPSPEYGVRHLLEQATHGRSLSLRPVVEADSFELMRQYALYEQIIGFQIPIGIPAVSGSGLVVRPIHRDDIEPGLLLLGQMRGRTLPVASAKFAQQIARALQADPVP</sequence>
<dbReference type="Proteomes" id="UP000607796">
    <property type="component" value="Unassembled WGS sequence"/>
</dbReference>
<organism evidence="6 7">
    <name type="scientific">Salipiger mangrovisoli</name>
    <dbReference type="NCBI Taxonomy" id="2865933"/>
    <lineage>
        <taxon>Bacteria</taxon>
        <taxon>Pseudomonadati</taxon>
        <taxon>Pseudomonadota</taxon>
        <taxon>Alphaproteobacteria</taxon>
        <taxon>Rhodobacterales</taxon>
        <taxon>Roseobacteraceae</taxon>
        <taxon>Salipiger</taxon>
    </lineage>
</organism>
<evidence type="ECO:0000313" key="7">
    <source>
        <dbReference type="Proteomes" id="UP000607796"/>
    </source>
</evidence>
<dbReference type="Gene3D" id="3.40.190.290">
    <property type="match status" value="1"/>
</dbReference>
<feature type="domain" description="HTH lysR-type" evidence="5">
    <location>
        <begin position="1"/>
        <end position="59"/>
    </location>
</feature>
<reference evidence="6 7" key="1">
    <citation type="journal article" date="2021" name="Int. J. Syst. Evol. Microbiol.">
        <title>Salipiger mangrovisoli sp. nov., isolated from mangrove soil and the proposal for the reclassification of Paraphaeobacter pallidus as Salipiger pallidus comb. nov.</title>
        <authorList>
            <person name="Du J."/>
            <person name="Liu Y."/>
            <person name="Pei T."/>
            <person name="Deng M.R."/>
            <person name="Zhu H."/>
        </authorList>
    </citation>
    <scope>NUCLEOTIDE SEQUENCE [LARGE SCALE GENOMIC DNA]</scope>
    <source>
        <strain evidence="6 7">6D45A</strain>
    </source>
</reference>
<dbReference type="InterPro" id="IPR050950">
    <property type="entry name" value="HTH-type_LysR_regulators"/>
</dbReference>
<evidence type="ECO:0000256" key="4">
    <source>
        <dbReference type="ARBA" id="ARBA00023163"/>
    </source>
</evidence>
<dbReference type="RefSeq" id="WP_194137479.1">
    <property type="nucleotide sequence ID" value="NZ_JADFFK010000027.1"/>
</dbReference>
<dbReference type="SUPFAM" id="SSF46785">
    <property type="entry name" value="Winged helix' DNA-binding domain"/>
    <property type="match status" value="1"/>
</dbReference>
<dbReference type="EMBL" id="JADFFK010000027">
    <property type="protein sequence ID" value="MBE9640213.1"/>
    <property type="molecule type" value="Genomic_DNA"/>
</dbReference>
<evidence type="ECO:0000256" key="3">
    <source>
        <dbReference type="ARBA" id="ARBA00023125"/>
    </source>
</evidence>
<comment type="caution">
    <text evidence="6">The sequence shown here is derived from an EMBL/GenBank/DDBJ whole genome shotgun (WGS) entry which is preliminary data.</text>
</comment>
<proteinExistence type="inferred from homology"/>
<evidence type="ECO:0000256" key="2">
    <source>
        <dbReference type="ARBA" id="ARBA00023015"/>
    </source>
</evidence>
<evidence type="ECO:0000259" key="5">
    <source>
        <dbReference type="PROSITE" id="PS50931"/>
    </source>
</evidence>
<dbReference type="Pfam" id="PF00126">
    <property type="entry name" value="HTH_1"/>
    <property type="match status" value="1"/>
</dbReference>
<dbReference type="Pfam" id="PF03466">
    <property type="entry name" value="LysR_substrate"/>
    <property type="match status" value="1"/>
</dbReference>
<keyword evidence="3" id="KW-0238">DNA-binding</keyword>
<dbReference type="Gene3D" id="1.10.10.10">
    <property type="entry name" value="Winged helix-like DNA-binding domain superfamily/Winged helix DNA-binding domain"/>
    <property type="match status" value="1"/>
</dbReference>
<dbReference type="PANTHER" id="PTHR30419:SF2">
    <property type="entry name" value="LYSR FAMILY TRANSCRIPTIONAL REGULATOR"/>
    <property type="match status" value="1"/>
</dbReference>
<dbReference type="InterPro" id="IPR000847">
    <property type="entry name" value="LysR_HTH_N"/>
</dbReference>
<keyword evidence="7" id="KW-1185">Reference proteome</keyword>
<name>A0ABR9X9G0_9RHOB</name>
<comment type="similarity">
    <text evidence="1">Belongs to the LysR transcriptional regulatory family.</text>
</comment>
<dbReference type="SUPFAM" id="SSF53850">
    <property type="entry name" value="Periplasmic binding protein-like II"/>
    <property type="match status" value="1"/>
</dbReference>
<gene>
    <name evidence="6" type="ORF">IQ782_25505</name>
</gene>